<organism evidence="1 2">
    <name type="scientific">Apiospora hydei</name>
    <dbReference type="NCBI Taxonomy" id="1337664"/>
    <lineage>
        <taxon>Eukaryota</taxon>
        <taxon>Fungi</taxon>
        <taxon>Dikarya</taxon>
        <taxon>Ascomycota</taxon>
        <taxon>Pezizomycotina</taxon>
        <taxon>Sordariomycetes</taxon>
        <taxon>Xylariomycetidae</taxon>
        <taxon>Amphisphaeriales</taxon>
        <taxon>Apiosporaceae</taxon>
        <taxon>Apiospora</taxon>
    </lineage>
</organism>
<dbReference type="Proteomes" id="UP001433268">
    <property type="component" value="Unassembled WGS sequence"/>
</dbReference>
<dbReference type="GeneID" id="92052256"/>
<evidence type="ECO:0000313" key="1">
    <source>
        <dbReference type="EMBL" id="KAK8062785.1"/>
    </source>
</evidence>
<dbReference type="PANTHER" id="PTHR33112">
    <property type="entry name" value="DOMAIN PROTEIN, PUTATIVE-RELATED"/>
    <property type="match status" value="1"/>
</dbReference>
<dbReference type="RefSeq" id="XP_066661384.1">
    <property type="nucleotide sequence ID" value="XM_066819196.1"/>
</dbReference>
<evidence type="ECO:0000313" key="2">
    <source>
        <dbReference type="Proteomes" id="UP001433268"/>
    </source>
</evidence>
<dbReference type="PANTHER" id="PTHR33112:SF16">
    <property type="entry name" value="HETEROKARYON INCOMPATIBILITY DOMAIN-CONTAINING PROTEIN"/>
    <property type="match status" value="1"/>
</dbReference>
<name>A0ABR1UV63_9PEZI</name>
<keyword evidence="2" id="KW-1185">Reference proteome</keyword>
<protein>
    <recommendedName>
        <fullName evidence="3">Heterokaryon incompatibility domain-containing protein</fullName>
    </recommendedName>
</protein>
<gene>
    <name evidence="1" type="ORF">PG997_014882</name>
</gene>
<accession>A0ABR1UV63</accession>
<comment type="caution">
    <text evidence="1">The sequence shown here is derived from an EMBL/GenBank/DDBJ whole genome shotgun (WGS) entry which is preliminary data.</text>
</comment>
<reference evidence="1 2" key="1">
    <citation type="submission" date="2023-01" db="EMBL/GenBank/DDBJ databases">
        <title>Analysis of 21 Apiospora genomes using comparative genomics revels a genus with tremendous synthesis potential of carbohydrate active enzymes and secondary metabolites.</title>
        <authorList>
            <person name="Sorensen T."/>
        </authorList>
    </citation>
    <scope>NUCLEOTIDE SEQUENCE [LARGE SCALE GENOMIC DNA]</scope>
    <source>
        <strain evidence="1 2">CBS 114990</strain>
    </source>
</reference>
<proteinExistence type="predicted"/>
<dbReference type="EMBL" id="JAQQWN010000010">
    <property type="protein sequence ID" value="KAK8062785.1"/>
    <property type="molecule type" value="Genomic_DNA"/>
</dbReference>
<sequence length="331" mass="37297">MKMDGREGSGGDESPPPLLKRGWVYQERLLSPRVLHFCRRELLFECRAGNQCQCGEREPEVGPKEIFAQLLTGDAALDSRQSHRGWWAMTRQYSQLRLTFEKDVLLALSGIAWRIGDTRPAEDDYLCGIWKSTLPYGLLWYVPDPNLESPAGSYPQRASDPRVPSWSWASIVGPIRWWLPSPHWNRNLVEVDHAQCTTDTGDGYGQVVGASLKLTGPILASELAWQPLVSRPPGDRKEPNNASTWHLPALSELANRPVDSEYSFHPDFALFTEQASPISVRCLWFKPDMALVLRPTDEGKFERIGLVHDWGGGELLTSQQLRQLLGTIKVV</sequence>
<evidence type="ECO:0008006" key="3">
    <source>
        <dbReference type="Google" id="ProtNLM"/>
    </source>
</evidence>